<evidence type="ECO:0000313" key="2">
    <source>
        <dbReference type="EMBL" id="MDI5890648.1"/>
    </source>
</evidence>
<keyword evidence="3" id="KW-1185">Reference proteome</keyword>
<protein>
    <recommendedName>
        <fullName evidence="4">DUF4404 family protein</fullName>
    </recommendedName>
</protein>
<evidence type="ECO:0008006" key="4">
    <source>
        <dbReference type="Google" id="ProtNLM"/>
    </source>
</evidence>
<organism evidence="2 3">
    <name type="scientific">Halomonas rhizosphaerae</name>
    <dbReference type="NCBI Taxonomy" id="3043296"/>
    <lineage>
        <taxon>Bacteria</taxon>
        <taxon>Pseudomonadati</taxon>
        <taxon>Pseudomonadota</taxon>
        <taxon>Gammaproteobacteria</taxon>
        <taxon>Oceanospirillales</taxon>
        <taxon>Halomonadaceae</taxon>
        <taxon>Halomonas</taxon>
    </lineage>
</organism>
<dbReference type="Proteomes" id="UP001225957">
    <property type="component" value="Unassembled WGS sequence"/>
</dbReference>
<evidence type="ECO:0000256" key="1">
    <source>
        <dbReference type="SAM" id="Coils"/>
    </source>
</evidence>
<accession>A0ABT6UXE7</accession>
<proteinExistence type="predicted"/>
<dbReference type="RefSeq" id="WP_282734623.1">
    <property type="nucleotide sequence ID" value="NZ_JASCQP010000018.1"/>
</dbReference>
<sequence>MTSIDFNRLKELIAARRPDAALSLDADGLANLVQQYREVERQRDEATAKLAAIGRLCPTHFDDREQLLGELFKILRGQLPAEEEFES</sequence>
<reference evidence="2 3" key="1">
    <citation type="submission" date="2023-04" db="EMBL/GenBank/DDBJ databases">
        <title>Halomonas strains isolated from rhizosphere soil.</title>
        <authorList>
            <person name="Xu L."/>
            <person name="Sun J.-Q."/>
        </authorList>
    </citation>
    <scope>NUCLEOTIDE SEQUENCE [LARGE SCALE GENOMIC DNA]</scope>
    <source>
        <strain evidence="2 3">LR5S20</strain>
    </source>
</reference>
<comment type="caution">
    <text evidence="2">The sequence shown here is derived from an EMBL/GenBank/DDBJ whole genome shotgun (WGS) entry which is preliminary data.</text>
</comment>
<name>A0ABT6UXE7_9GAMM</name>
<gene>
    <name evidence="2" type="ORF">QLQ83_06040</name>
</gene>
<keyword evidence="1" id="KW-0175">Coiled coil</keyword>
<evidence type="ECO:0000313" key="3">
    <source>
        <dbReference type="Proteomes" id="UP001225957"/>
    </source>
</evidence>
<feature type="coiled-coil region" evidence="1">
    <location>
        <begin position="29"/>
        <end position="56"/>
    </location>
</feature>
<dbReference type="EMBL" id="JASCQP010000018">
    <property type="protein sequence ID" value="MDI5890648.1"/>
    <property type="molecule type" value="Genomic_DNA"/>
</dbReference>